<evidence type="ECO:0000313" key="3">
    <source>
        <dbReference type="Proteomes" id="UP000886824"/>
    </source>
</evidence>
<proteinExistence type="predicted"/>
<dbReference type="AlphaFoldDB" id="A0A9D1Z2H0"/>
<dbReference type="SUPFAM" id="SSF55729">
    <property type="entry name" value="Acyl-CoA N-acyltransferases (Nat)"/>
    <property type="match status" value="1"/>
</dbReference>
<dbReference type="InterPro" id="IPR000182">
    <property type="entry name" value="GNAT_dom"/>
</dbReference>
<comment type="caution">
    <text evidence="2">The sequence shown here is derived from an EMBL/GenBank/DDBJ whole genome shotgun (WGS) entry which is preliminary data.</text>
</comment>
<evidence type="ECO:0000259" key="1">
    <source>
        <dbReference type="PROSITE" id="PS51186"/>
    </source>
</evidence>
<accession>A0A9D1Z2H0</accession>
<reference evidence="2" key="2">
    <citation type="submission" date="2021-04" db="EMBL/GenBank/DDBJ databases">
        <authorList>
            <person name="Gilroy R."/>
        </authorList>
    </citation>
    <scope>NUCLEOTIDE SEQUENCE</scope>
    <source>
        <strain evidence="2">CHK33-7979</strain>
    </source>
</reference>
<protein>
    <submittedName>
        <fullName evidence="2">GNAT family N-acetyltransferase</fullName>
    </submittedName>
</protein>
<dbReference type="GO" id="GO:0016747">
    <property type="term" value="F:acyltransferase activity, transferring groups other than amino-acyl groups"/>
    <property type="evidence" value="ECO:0007669"/>
    <property type="project" value="InterPro"/>
</dbReference>
<dbReference type="EMBL" id="DXCX01000008">
    <property type="protein sequence ID" value="HIY72425.1"/>
    <property type="molecule type" value="Genomic_DNA"/>
</dbReference>
<evidence type="ECO:0000313" key="2">
    <source>
        <dbReference type="EMBL" id="HIY72425.1"/>
    </source>
</evidence>
<gene>
    <name evidence="2" type="ORF">H9826_00415</name>
</gene>
<dbReference type="Gene3D" id="3.40.630.30">
    <property type="match status" value="1"/>
</dbReference>
<feature type="domain" description="N-acetyltransferase" evidence="1">
    <location>
        <begin position="1"/>
        <end position="146"/>
    </location>
</feature>
<dbReference type="InterPro" id="IPR016181">
    <property type="entry name" value="Acyl_CoA_acyltransferase"/>
</dbReference>
<sequence>MFKLVARSDLMQAAAIHAESWKASHRDLCSAEFIAIHTPERQRGYLESEIAKGAQLYMLIDTKPVGIVSIQGNLIANLYVLPGEQNKGYGTRLLSFAVQQCKGTPRLWVLSTNTGAPRLYGRHGFEPTGSIVQHTHAVYELELRLHLA</sequence>
<organism evidence="2 3">
    <name type="scientific">Candidatus Intestinimonas merdavium</name>
    <dbReference type="NCBI Taxonomy" id="2838622"/>
    <lineage>
        <taxon>Bacteria</taxon>
        <taxon>Bacillati</taxon>
        <taxon>Bacillota</taxon>
        <taxon>Clostridia</taxon>
        <taxon>Eubacteriales</taxon>
        <taxon>Intestinimonas</taxon>
    </lineage>
</organism>
<name>A0A9D1Z2H0_9FIRM</name>
<dbReference type="CDD" id="cd04301">
    <property type="entry name" value="NAT_SF"/>
    <property type="match status" value="1"/>
</dbReference>
<dbReference type="Pfam" id="PF13508">
    <property type="entry name" value="Acetyltransf_7"/>
    <property type="match status" value="1"/>
</dbReference>
<dbReference type="Proteomes" id="UP000886824">
    <property type="component" value="Unassembled WGS sequence"/>
</dbReference>
<reference evidence="2" key="1">
    <citation type="journal article" date="2021" name="PeerJ">
        <title>Extensive microbial diversity within the chicken gut microbiome revealed by metagenomics and culture.</title>
        <authorList>
            <person name="Gilroy R."/>
            <person name="Ravi A."/>
            <person name="Getino M."/>
            <person name="Pursley I."/>
            <person name="Horton D.L."/>
            <person name="Alikhan N.F."/>
            <person name="Baker D."/>
            <person name="Gharbi K."/>
            <person name="Hall N."/>
            <person name="Watson M."/>
            <person name="Adriaenssens E.M."/>
            <person name="Foster-Nyarko E."/>
            <person name="Jarju S."/>
            <person name="Secka A."/>
            <person name="Antonio M."/>
            <person name="Oren A."/>
            <person name="Chaudhuri R.R."/>
            <person name="La Ragione R."/>
            <person name="Hildebrand F."/>
            <person name="Pallen M.J."/>
        </authorList>
    </citation>
    <scope>NUCLEOTIDE SEQUENCE</scope>
    <source>
        <strain evidence="2">CHK33-7979</strain>
    </source>
</reference>
<dbReference type="PROSITE" id="PS51186">
    <property type="entry name" value="GNAT"/>
    <property type="match status" value="1"/>
</dbReference>